<dbReference type="EMBL" id="GGEC01053075">
    <property type="protein sequence ID" value="MBX33559.1"/>
    <property type="molecule type" value="Transcribed_RNA"/>
</dbReference>
<protein>
    <submittedName>
        <fullName evidence="1">Uncharacterized protein MANES_12G055200</fullName>
    </submittedName>
</protein>
<sequence length="105" mass="12251">MRKLTLLLDPQIMHYTLHISVTKSFQFKQLDQSRMVLYRGGRLASIDVWFLLLVRSGPDNHLDFIRNALQCNSKDSMLGRLVPTLSFNCQLVNVHEFDNVPQRSY</sequence>
<reference evidence="1" key="1">
    <citation type="submission" date="2018-02" db="EMBL/GenBank/DDBJ databases">
        <title>Rhizophora mucronata_Transcriptome.</title>
        <authorList>
            <person name="Meera S.P."/>
            <person name="Sreeshan A."/>
            <person name="Augustine A."/>
        </authorList>
    </citation>
    <scope>NUCLEOTIDE SEQUENCE</scope>
    <source>
        <tissue evidence="1">Leaf</tissue>
    </source>
</reference>
<proteinExistence type="predicted"/>
<name>A0A2P2MTL3_RHIMU</name>
<organism evidence="1">
    <name type="scientific">Rhizophora mucronata</name>
    <name type="common">Asiatic mangrove</name>
    <dbReference type="NCBI Taxonomy" id="61149"/>
    <lineage>
        <taxon>Eukaryota</taxon>
        <taxon>Viridiplantae</taxon>
        <taxon>Streptophyta</taxon>
        <taxon>Embryophyta</taxon>
        <taxon>Tracheophyta</taxon>
        <taxon>Spermatophyta</taxon>
        <taxon>Magnoliopsida</taxon>
        <taxon>eudicotyledons</taxon>
        <taxon>Gunneridae</taxon>
        <taxon>Pentapetalae</taxon>
        <taxon>rosids</taxon>
        <taxon>fabids</taxon>
        <taxon>Malpighiales</taxon>
        <taxon>Rhizophoraceae</taxon>
        <taxon>Rhizophora</taxon>
    </lineage>
</organism>
<accession>A0A2P2MTL3</accession>
<dbReference type="AlphaFoldDB" id="A0A2P2MTL3"/>
<evidence type="ECO:0000313" key="1">
    <source>
        <dbReference type="EMBL" id="MBX33559.1"/>
    </source>
</evidence>